<keyword evidence="2 11" id="KW-0934">Plastid</keyword>
<dbReference type="CDD" id="cd00336">
    <property type="entry name" value="Ribosomal_L22"/>
    <property type="match status" value="1"/>
</dbReference>
<name>A0A411L933_9CARY</name>
<evidence type="ECO:0000256" key="9">
    <source>
        <dbReference type="RuleBase" id="RU004005"/>
    </source>
</evidence>
<keyword evidence="6 8" id="KW-0687">Ribonucleoprotein</keyword>
<dbReference type="GO" id="GO:0009507">
    <property type="term" value="C:chloroplast"/>
    <property type="evidence" value="ECO:0007669"/>
    <property type="project" value="UniProtKB-SubCell"/>
</dbReference>
<dbReference type="PANTHER" id="PTHR13501:SF10">
    <property type="entry name" value="LARGE RIBOSOMAL SUBUNIT PROTEIN UL22M"/>
    <property type="match status" value="1"/>
</dbReference>
<keyword evidence="4 8" id="KW-0694">RNA-binding</keyword>
<dbReference type="Gene3D" id="3.90.470.10">
    <property type="entry name" value="Ribosomal protein L22/L17"/>
    <property type="match status" value="1"/>
</dbReference>
<dbReference type="SUPFAM" id="SSF54843">
    <property type="entry name" value="Ribosomal protein L22"/>
    <property type="match status" value="1"/>
</dbReference>
<dbReference type="HAMAP" id="MF_01331_B">
    <property type="entry name" value="Ribosomal_uL22_B"/>
    <property type="match status" value="1"/>
</dbReference>
<proteinExistence type="inferred from homology"/>
<evidence type="ECO:0000256" key="3">
    <source>
        <dbReference type="ARBA" id="ARBA00022730"/>
    </source>
</evidence>
<comment type="function">
    <text evidence="8 10">The globular domain of the protein is located near the polypeptide exit tunnel on the outside of the subunit, while an extended beta-hairpin is found that lines the wall of the exit tunnel in the center of the 70S ribosome.</text>
</comment>
<evidence type="ECO:0000256" key="4">
    <source>
        <dbReference type="ARBA" id="ARBA00022884"/>
    </source>
</evidence>
<dbReference type="GO" id="GO:0006412">
    <property type="term" value="P:translation"/>
    <property type="evidence" value="ECO:0007669"/>
    <property type="project" value="UniProtKB-UniRule"/>
</dbReference>
<keyword evidence="5 8" id="KW-0689">Ribosomal protein</keyword>
<dbReference type="GO" id="GO:0003735">
    <property type="term" value="F:structural constituent of ribosome"/>
    <property type="evidence" value="ECO:0007669"/>
    <property type="project" value="InterPro"/>
</dbReference>
<evidence type="ECO:0000256" key="7">
    <source>
        <dbReference type="ARBA" id="ARBA00035285"/>
    </source>
</evidence>
<comment type="function">
    <text evidence="8 10">This protein binds specifically to 23S rRNA.</text>
</comment>
<evidence type="ECO:0000256" key="5">
    <source>
        <dbReference type="ARBA" id="ARBA00022980"/>
    </source>
</evidence>
<accession>A0A411L933</accession>
<evidence type="ECO:0000256" key="2">
    <source>
        <dbReference type="ARBA" id="ARBA00022640"/>
    </source>
</evidence>
<dbReference type="NCBIfam" id="TIGR01044">
    <property type="entry name" value="rplV_bact"/>
    <property type="match status" value="1"/>
</dbReference>
<dbReference type="PROSITE" id="PS00464">
    <property type="entry name" value="RIBOSOMAL_L22"/>
    <property type="match status" value="1"/>
</dbReference>
<sequence length="173" mass="20312">MLNNGKTSERDRYEAYTLSQLLFRGKIYAYRQYLSMSPDKARRVIDQIRGRSYDEALMILKNMPYRVCNPILKLLYSVAENARNKGFNKASLIICKAEVNKGTTRKKIQPRARGRSSLIKRTTSHLTIVLKDISYMDDLRQSMQEFSLQDRNLILSNLTKYRYRIVICENEEV</sequence>
<evidence type="ECO:0000256" key="8">
    <source>
        <dbReference type="HAMAP-Rule" id="MF_01331"/>
    </source>
</evidence>
<dbReference type="InterPro" id="IPR036394">
    <property type="entry name" value="Ribosomal_uL22_sf"/>
</dbReference>
<dbReference type="InterPro" id="IPR018260">
    <property type="entry name" value="Ribosomal_uL22_CS"/>
</dbReference>
<geneLocation type="chloroplast" evidence="11"/>
<evidence type="ECO:0000313" key="11">
    <source>
        <dbReference type="EMBL" id="QBE88783.1"/>
    </source>
</evidence>
<dbReference type="AlphaFoldDB" id="A0A411L933"/>
<keyword evidence="11" id="KW-0150">Chloroplast</keyword>
<organism evidence="11">
    <name type="scientific">Pharnaceum aurantium</name>
    <dbReference type="NCBI Taxonomy" id="2518628"/>
    <lineage>
        <taxon>Eukaryota</taxon>
        <taxon>Viridiplantae</taxon>
        <taxon>Streptophyta</taxon>
        <taxon>Embryophyta</taxon>
        <taxon>Tracheophyta</taxon>
        <taxon>Spermatophyta</taxon>
        <taxon>Magnoliopsida</taxon>
        <taxon>eudicotyledons</taxon>
        <taxon>Gunneridae</taxon>
        <taxon>Pentapetalae</taxon>
        <taxon>Caryophyllales</taxon>
        <taxon>Molluginaceae</taxon>
        <taxon>Pharnaceum</taxon>
    </lineage>
</organism>
<reference evidence="11" key="1">
    <citation type="journal article" date="2019" name="Mol. Phylogenet. Evol.">
        <title>Plastid phylogenomic insights into the evolution of Caryophyllales.</title>
        <authorList>
            <person name="Yao G."/>
            <person name="Jin J.J."/>
            <person name="Li H.T."/>
            <person name="Yang J.B."/>
            <person name="Shiva Mandala V."/>
            <person name="Croley M."/>
            <person name="Mostow R."/>
            <person name="Douglas N.A."/>
            <person name="Chase M.W."/>
            <person name="Christenhusz M.J."/>
            <person name="Soltis D.E."/>
            <person name="Soltis P.S."/>
            <person name="Smith S.A."/>
            <person name="Brockington S.F."/>
            <person name="Moore M.J."/>
            <person name="Yi T.S."/>
            <person name="Li D.Z."/>
        </authorList>
    </citation>
    <scope>NUCLEOTIDE SEQUENCE</scope>
</reference>
<protein>
    <recommendedName>
        <fullName evidence="7 8">Large ribosomal subunit protein uL22c</fullName>
    </recommendedName>
</protein>
<evidence type="ECO:0000256" key="1">
    <source>
        <dbReference type="ARBA" id="ARBA00009451"/>
    </source>
</evidence>
<comment type="subcellular location">
    <subcellularLocation>
        <location evidence="8 10">Plastid</location>
        <location evidence="8 10">Chloroplast</location>
    </subcellularLocation>
</comment>
<dbReference type="GO" id="GO:0015934">
    <property type="term" value="C:large ribosomal subunit"/>
    <property type="evidence" value="ECO:0007669"/>
    <property type="project" value="InterPro"/>
</dbReference>
<evidence type="ECO:0000256" key="10">
    <source>
        <dbReference type="RuleBase" id="RU004009"/>
    </source>
</evidence>
<dbReference type="InterPro" id="IPR047867">
    <property type="entry name" value="Ribosomal_uL22_bac/org-type"/>
</dbReference>
<keyword evidence="3 8" id="KW-0699">rRNA-binding</keyword>
<evidence type="ECO:0000256" key="6">
    <source>
        <dbReference type="ARBA" id="ARBA00023274"/>
    </source>
</evidence>
<dbReference type="EMBL" id="MH286327">
    <property type="protein sequence ID" value="QBE88783.1"/>
    <property type="molecule type" value="Genomic_DNA"/>
</dbReference>
<gene>
    <name evidence="8 11" type="primary">rpl22</name>
</gene>
<dbReference type="InterPro" id="IPR005727">
    <property type="entry name" value="Ribosomal_uL22_bac/chlpt-type"/>
</dbReference>
<dbReference type="GO" id="GO:0019843">
    <property type="term" value="F:rRNA binding"/>
    <property type="evidence" value="ECO:0007669"/>
    <property type="project" value="UniProtKB-UniRule"/>
</dbReference>
<dbReference type="InterPro" id="IPR001063">
    <property type="entry name" value="Ribosomal_uL22"/>
</dbReference>
<comment type="similarity">
    <text evidence="1 8 9">Belongs to the universal ribosomal protein uL22 family.</text>
</comment>
<comment type="subunit">
    <text evidence="8">Part of the 50S ribosomal subunit.</text>
</comment>
<dbReference type="Pfam" id="PF00237">
    <property type="entry name" value="Ribosomal_L22"/>
    <property type="match status" value="1"/>
</dbReference>
<dbReference type="PANTHER" id="PTHR13501">
    <property type="entry name" value="CHLOROPLAST 50S RIBOSOMAL PROTEIN L22-RELATED"/>
    <property type="match status" value="1"/>
</dbReference>